<proteinExistence type="predicted"/>
<name>A0ABS7T3T6_9GAMM</name>
<sequence length="52" mass="5150">MKTISIAAVPCLDMDVGVVGTEVQDSTVGGVCVAVGIIAGVFINTNTEVAPS</sequence>
<reference evidence="1 2" key="1">
    <citation type="submission" date="2021-09" db="EMBL/GenBank/DDBJ databases">
        <title>Lysobacter sp. 13A isolated from the river sediment.</title>
        <authorList>
            <person name="Liu H."/>
            <person name="Li S."/>
            <person name="Mao S."/>
        </authorList>
    </citation>
    <scope>NUCLEOTIDE SEQUENCE [LARGE SCALE GENOMIC DNA]</scope>
    <source>
        <strain evidence="1 2">13A</strain>
    </source>
</reference>
<accession>A0ABS7T3T6</accession>
<dbReference type="EMBL" id="JAINZW010000001">
    <property type="protein sequence ID" value="MBZ4038540.1"/>
    <property type="molecule type" value="Genomic_DNA"/>
</dbReference>
<gene>
    <name evidence="1" type="ORF">K6753_03175</name>
</gene>
<evidence type="ECO:0000313" key="2">
    <source>
        <dbReference type="Proteomes" id="UP001430954"/>
    </source>
</evidence>
<evidence type="ECO:0000313" key="1">
    <source>
        <dbReference type="EMBL" id="MBZ4038540.1"/>
    </source>
</evidence>
<keyword evidence="2" id="KW-1185">Reference proteome</keyword>
<protein>
    <submittedName>
        <fullName evidence="1">Uncharacterized protein</fullName>
    </submittedName>
</protein>
<dbReference type="Proteomes" id="UP001430954">
    <property type="component" value="Unassembled WGS sequence"/>
</dbReference>
<organism evidence="1 2">
    <name type="scientific">Novilysobacter selenitireducens</name>
    <dbReference type="NCBI Taxonomy" id="2872639"/>
    <lineage>
        <taxon>Bacteria</taxon>
        <taxon>Pseudomonadati</taxon>
        <taxon>Pseudomonadota</taxon>
        <taxon>Gammaproteobacteria</taxon>
        <taxon>Lysobacterales</taxon>
        <taxon>Lysobacteraceae</taxon>
        <taxon>Novilysobacter</taxon>
    </lineage>
</organism>
<comment type="caution">
    <text evidence="1">The sequence shown here is derived from an EMBL/GenBank/DDBJ whole genome shotgun (WGS) entry which is preliminary data.</text>
</comment>
<dbReference type="RefSeq" id="WP_223674719.1">
    <property type="nucleotide sequence ID" value="NZ_JAINZW010000001.1"/>
</dbReference>